<sequence>MATGFSLKDQLFNSEKVGYLADLFAAADGGFAANRFQTQVMERLPELELKQRISWIAECLGAQIPGPLHDLAPVLLAALPPPLDPSRTDDDFGDFIFAPLGELVATRGLETPDLALNLLAEITQRFSMEWAIRPFLNRWPDLVLERMADWVDHDSYHVRRLVSEGTRPRLPWGQGIALEITAPLPLLDRLHGDTTRYVTRSVANHMNDISKRVPELAMDRLDGWAEQGRQERAELDWMTRHALRGLIKAGDPRAMVMLGYDPDAGIDVDEFRLPRKIAIGEVLTVSARLRATQDCGALVDYILWRRKANGGLTAKVFKLKQVQLRVGQTVELTKSHRLRGDATTFRLYPGAHKVELQVNGRVRAEAWFDLGADQTRNTRN</sequence>
<dbReference type="eggNOG" id="COG4335">
    <property type="taxonomic scope" value="Bacteria"/>
</dbReference>
<dbReference type="OrthoDB" id="9797162at2"/>
<dbReference type="RefSeq" id="WP_027261214.1">
    <property type="nucleotide sequence ID" value="NZ_FPAW01000021.1"/>
</dbReference>
<dbReference type="EMBL" id="FPAW01000021">
    <property type="protein sequence ID" value="SFU05029.1"/>
    <property type="molecule type" value="Genomic_DNA"/>
</dbReference>
<dbReference type="Proteomes" id="UP000182466">
    <property type="component" value="Unassembled WGS sequence"/>
</dbReference>
<name>A0A1I7D022_9RHOB</name>
<dbReference type="Gene3D" id="1.25.40.290">
    <property type="entry name" value="ARM repeat domains"/>
    <property type="match status" value="1"/>
</dbReference>
<gene>
    <name evidence="1" type="ORF">SAMN05216236_12147</name>
</gene>
<dbReference type="InterPro" id="IPR016024">
    <property type="entry name" value="ARM-type_fold"/>
</dbReference>
<evidence type="ECO:0000313" key="1">
    <source>
        <dbReference type="EMBL" id="SFU05029.1"/>
    </source>
</evidence>
<dbReference type="STRING" id="999627.SAMN05216236_12147"/>
<dbReference type="SUPFAM" id="SSF48371">
    <property type="entry name" value="ARM repeat"/>
    <property type="match status" value="1"/>
</dbReference>
<dbReference type="AlphaFoldDB" id="A0A1I7D022"/>
<reference evidence="1 2" key="1">
    <citation type="submission" date="2016-10" db="EMBL/GenBank/DDBJ databases">
        <authorList>
            <person name="de Groot N.N."/>
        </authorList>
    </citation>
    <scope>NUCLEOTIDE SEQUENCE [LARGE SCALE GENOMIC DNA]</scope>
    <source>
        <strain evidence="1 2">CGMCC 1.10959</strain>
    </source>
</reference>
<organism evidence="1 2">
    <name type="scientific">Sedimentitalea nanhaiensis</name>
    <dbReference type="NCBI Taxonomy" id="999627"/>
    <lineage>
        <taxon>Bacteria</taxon>
        <taxon>Pseudomonadati</taxon>
        <taxon>Pseudomonadota</taxon>
        <taxon>Alphaproteobacteria</taxon>
        <taxon>Rhodobacterales</taxon>
        <taxon>Paracoccaceae</taxon>
        <taxon>Sedimentitalea</taxon>
    </lineage>
</organism>
<proteinExistence type="predicted"/>
<accession>A0A1I7D022</accession>
<protein>
    <submittedName>
        <fullName evidence="1">3-methyladenine DNA glycosylase AlkC</fullName>
    </submittedName>
</protein>
<keyword evidence="2" id="KW-1185">Reference proteome</keyword>
<evidence type="ECO:0000313" key="2">
    <source>
        <dbReference type="Proteomes" id="UP000182466"/>
    </source>
</evidence>